<dbReference type="EMBL" id="JACBKZ010000010">
    <property type="protein sequence ID" value="KAF5940536.1"/>
    <property type="molecule type" value="Genomic_DNA"/>
</dbReference>
<protein>
    <recommendedName>
        <fullName evidence="4">DUF1764 domain-containing protein</fullName>
    </recommendedName>
</protein>
<evidence type="ECO:0000256" key="1">
    <source>
        <dbReference type="SAM" id="MobiDB-lite"/>
    </source>
</evidence>
<reference evidence="3" key="1">
    <citation type="journal article" date="2020" name="Nat. Commun.">
        <title>Genome assembly of wild tea tree DASZ reveals pedigree and selection history of tea varieties.</title>
        <authorList>
            <person name="Zhang W."/>
            <person name="Zhang Y."/>
            <person name="Qiu H."/>
            <person name="Guo Y."/>
            <person name="Wan H."/>
            <person name="Zhang X."/>
            <person name="Scossa F."/>
            <person name="Alseekh S."/>
            <person name="Zhang Q."/>
            <person name="Wang P."/>
            <person name="Xu L."/>
            <person name="Schmidt M.H."/>
            <person name="Jia X."/>
            <person name="Li D."/>
            <person name="Zhu A."/>
            <person name="Guo F."/>
            <person name="Chen W."/>
            <person name="Ni D."/>
            <person name="Usadel B."/>
            <person name="Fernie A.R."/>
            <person name="Wen W."/>
        </authorList>
    </citation>
    <scope>NUCLEOTIDE SEQUENCE [LARGE SCALE GENOMIC DNA]</scope>
    <source>
        <strain evidence="3">cv. G240</strain>
    </source>
</reference>
<evidence type="ECO:0000313" key="3">
    <source>
        <dbReference type="Proteomes" id="UP000593564"/>
    </source>
</evidence>
<feature type="region of interest" description="Disordered" evidence="1">
    <location>
        <begin position="1"/>
        <end position="97"/>
    </location>
</feature>
<name>A0A7J7GM62_CAMSI</name>
<dbReference type="Proteomes" id="UP000593564">
    <property type="component" value="Unassembled WGS sequence"/>
</dbReference>
<comment type="caution">
    <text evidence="2">The sequence shown here is derived from an EMBL/GenBank/DDBJ whole genome shotgun (WGS) entry which is preliminary data.</text>
</comment>
<dbReference type="InterPro" id="IPR013885">
    <property type="entry name" value="DUF1764_euk"/>
</dbReference>
<dbReference type="Pfam" id="PF08576">
    <property type="entry name" value="DUF1764"/>
    <property type="match status" value="1"/>
</dbReference>
<proteinExistence type="predicted"/>
<keyword evidence="3" id="KW-1185">Reference proteome</keyword>
<evidence type="ECO:0000313" key="2">
    <source>
        <dbReference type="EMBL" id="KAF5940536.1"/>
    </source>
</evidence>
<gene>
    <name evidence="2" type="ORF">HYC85_021703</name>
</gene>
<dbReference type="AlphaFoldDB" id="A0A7J7GM62"/>
<feature type="compositionally biased region" description="Basic and acidic residues" evidence="1">
    <location>
        <begin position="48"/>
        <end position="68"/>
    </location>
</feature>
<dbReference type="PANTHER" id="PTHR34066">
    <property type="entry name" value="GROWTH FACTOR 2"/>
    <property type="match status" value="1"/>
</dbReference>
<accession>A0A7J7GM62</accession>
<organism evidence="2 3">
    <name type="scientific">Camellia sinensis</name>
    <name type="common">Tea plant</name>
    <name type="synonym">Thea sinensis</name>
    <dbReference type="NCBI Taxonomy" id="4442"/>
    <lineage>
        <taxon>Eukaryota</taxon>
        <taxon>Viridiplantae</taxon>
        <taxon>Streptophyta</taxon>
        <taxon>Embryophyta</taxon>
        <taxon>Tracheophyta</taxon>
        <taxon>Spermatophyta</taxon>
        <taxon>Magnoliopsida</taxon>
        <taxon>eudicotyledons</taxon>
        <taxon>Gunneridae</taxon>
        <taxon>Pentapetalae</taxon>
        <taxon>asterids</taxon>
        <taxon>Ericales</taxon>
        <taxon>Theaceae</taxon>
        <taxon>Camellia</taxon>
    </lineage>
</organism>
<sequence>MPKKSSSKPTIPKPKDPVVVEERKISSTTEKPSNEIDEIFARKKRKKLEREKVEKRKENEAAKPDKLKEKKKKKVNKDSEESVFVDPPLQPRKRTNDGLTVYTEEELGIANTDAGGTPLCPFDCSCCF</sequence>
<reference evidence="2 3" key="2">
    <citation type="submission" date="2020-07" db="EMBL/GenBank/DDBJ databases">
        <title>Genome assembly of wild tea tree DASZ reveals pedigree and selection history of tea varieties.</title>
        <authorList>
            <person name="Zhang W."/>
        </authorList>
    </citation>
    <scope>NUCLEOTIDE SEQUENCE [LARGE SCALE GENOMIC DNA]</scope>
    <source>
        <strain evidence="3">cv. G240</strain>
        <tissue evidence="2">Leaf</tissue>
    </source>
</reference>
<dbReference type="PANTHER" id="PTHR34066:SF1">
    <property type="entry name" value="DUF1764 FAMILY PROTEIN"/>
    <property type="match status" value="1"/>
</dbReference>
<feature type="compositionally biased region" description="Basic and acidic residues" evidence="1">
    <location>
        <begin position="13"/>
        <end position="25"/>
    </location>
</feature>
<evidence type="ECO:0008006" key="4">
    <source>
        <dbReference type="Google" id="ProtNLM"/>
    </source>
</evidence>